<dbReference type="EMBL" id="MU006606">
    <property type="protein sequence ID" value="KAF2742645.1"/>
    <property type="molecule type" value="Genomic_DNA"/>
</dbReference>
<keyword evidence="1" id="KW-0472">Membrane</keyword>
<feature type="transmembrane region" description="Helical" evidence="1">
    <location>
        <begin position="56"/>
        <end position="78"/>
    </location>
</feature>
<gene>
    <name evidence="2" type="ORF">M011DRAFT_370382</name>
</gene>
<keyword evidence="3" id="KW-1185">Reference proteome</keyword>
<keyword evidence="1" id="KW-0812">Transmembrane</keyword>
<feature type="non-terminal residue" evidence="2">
    <location>
        <position position="1"/>
    </location>
</feature>
<evidence type="ECO:0000256" key="1">
    <source>
        <dbReference type="SAM" id="Phobius"/>
    </source>
</evidence>
<evidence type="ECO:0000313" key="2">
    <source>
        <dbReference type="EMBL" id="KAF2742645.1"/>
    </source>
</evidence>
<evidence type="ECO:0000313" key="3">
    <source>
        <dbReference type="Proteomes" id="UP000799440"/>
    </source>
</evidence>
<accession>A0A6A6UWW4</accession>
<evidence type="ECO:0008006" key="4">
    <source>
        <dbReference type="Google" id="ProtNLM"/>
    </source>
</evidence>
<reference evidence="2" key="1">
    <citation type="journal article" date="2020" name="Stud. Mycol.">
        <title>101 Dothideomycetes genomes: a test case for predicting lifestyles and emergence of pathogens.</title>
        <authorList>
            <person name="Haridas S."/>
            <person name="Albert R."/>
            <person name="Binder M."/>
            <person name="Bloem J."/>
            <person name="Labutti K."/>
            <person name="Salamov A."/>
            <person name="Andreopoulos B."/>
            <person name="Baker S."/>
            <person name="Barry K."/>
            <person name="Bills G."/>
            <person name="Bluhm B."/>
            <person name="Cannon C."/>
            <person name="Castanera R."/>
            <person name="Culley D."/>
            <person name="Daum C."/>
            <person name="Ezra D."/>
            <person name="Gonzalez J."/>
            <person name="Henrissat B."/>
            <person name="Kuo A."/>
            <person name="Liang C."/>
            <person name="Lipzen A."/>
            <person name="Lutzoni F."/>
            <person name="Magnuson J."/>
            <person name="Mondo S."/>
            <person name="Nolan M."/>
            <person name="Ohm R."/>
            <person name="Pangilinan J."/>
            <person name="Park H.-J."/>
            <person name="Ramirez L."/>
            <person name="Alfaro M."/>
            <person name="Sun H."/>
            <person name="Tritt A."/>
            <person name="Yoshinaga Y."/>
            <person name="Zwiers L.-H."/>
            <person name="Turgeon B."/>
            <person name="Goodwin S."/>
            <person name="Spatafora J."/>
            <person name="Crous P."/>
            <person name="Grigoriev I."/>
        </authorList>
    </citation>
    <scope>NUCLEOTIDE SEQUENCE</scope>
    <source>
        <strain evidence="2">CBS 119925</strain>
    </source>
</reference>
<dbReference type="PANTHER" id="PTHR42069:SF1">
    <property type="entry name" value="MARVEL DOMAIN-CONTAINING PROTEIN"/>
    <property type="match status" value="1"/>
</dbReference>
<sequence>HWLTRLRTALRLLILVLSGGVAVLLIDTLKVYRGNRNIDLRKGELPMTWPAHTNPWPTLLLLSAAIANFVASITIMYMQMTKPLFPAMRAQEMKKIMTGSIRIVLWVIALAGFNLINKASKASLGRYACTNKNIISNGRYQYRAVCEEQGVAFYFAVTAAAAELVCIATLSFSALMS</sequence>
<protein>
    <recommendedName>
        <fullName evidence="4">MARVEL domain-containing protein</fullName>
    </recommendedName>
</protein>
<feature type="transmembrane region" description="Helical" evidence="1">
    <location>
        <begin position="12"/>
        <end position="32"/>
    </location>
</feature>
<dbReference type="OrthoDB" id="3782299at2759"/>
<dbReference type="Proteomes" id="UP000799440">
    <property type="component" value="Unassembled WGS sequence"/>
</dbReference>
<feature type="transmembrane region" description="Helical" evidence="1">
    <location>
        <begin position="151"/>
        <end position="175"/>
    </location>
</feature>
<dbReference type="AlphaFoldDB" id="A0A6A6UWW4"/>
<organism evidence="2 3">
    <name type="scientific">Sporormia fimetaria CBS 119925</name>
    <dbReference type="NCBI Taxonomy" id="1340428"/>
    <lineage>
        <taxon>Eukaryota</taxon>
        <taxon>Fungi</taxon>
        <taxon>Dikarya</taxon>
        <taxon>Ascomycota</taxon>
        <taxon>Pezizomycotina</taxon>
        <taxon>Dothideomycetes</taxon>
        <taxon>Pleosporomycetidae</taxon>
        <taxon>Pleosporales</taxon>
        <taxon>Sporormiaceae</taxon>
        <taxon>Sporormia</taxon>
    </lineage>
</organism>
<dbReference type="PANTHER" id="PTHR42069">
    <property type="entry name" value="HYPHAL ANASTAMOSIS-8 PROTEIN"/>
    <property type="match status" value="1"/>
</dbReference>
<name>A0A6A6UWW4_9PLEO</name>
<feature type="transmembrane region" description="Helical" evidence="1">
    <location>
        <begin position="99"/>
        <end position="116"/>
    </location>
</feature>
<keyword evidence="1" id="KW-1133">Transmembrane helix</keyword>
<proteinExistence type="predicted"/>
<feature type="non-terminal residue" evidence="2">
    <location>
        <position position="177"/>
    </location>
</feature>